<sequence length="580" mass="66414">MSEYAFRLNKVSPQLSEECFKVFCGYVCPKVTKNWASIYGLPYASLVLPDIPLSPSIVAHNLIHCTYSFSSMVDFERVWFSGGFQVFKADQNITKLSCPGDRSKKKMVVNACLSIDIHYKLDNFLRPVLIYVAGQDFTEQNSKLISVEMANALNVIVINVRVRTGVFGFGYLDSGSTKPNNAITDLENALTFIREQILEKIHANSDKLTLFAEGSAVPLVAVLYTKTQQVSSEKRGFHQLWLQNGGINVPERESKESDFLQSIRADPIIYKDFLTWISKSEQTTEFKYLSIDQKIENWMKTELTTERLFEFLPPAWTRALAKESFSSPVFAKKDGQSSCLLCTLADQAQSKLFSDVPFLIYQNLDSGSIDQLELVDLYSQSTFESLVKQTLSTLKEMDPVIDFDRELLRIYEGQTTVSGDPKILYKQVLLNMINDVRRNCPQLWFAKFLIYRRHVVKNSVYLLFDTAKSRQLQELQSNTRCQMPWFLSSTSNECQVKNNEGKGAELFLKILKEFMHTGSVVSLERMQYPEPDKFVNIYNHSTSSFVKGNKRVEAMLEMCKIWASEEKLNNEILTKFSSYF</sequence>
<dbReference type="PANTHER" id="PTHR11559">
    <property type="entry name" value="CARBOXYLESTERASE"/>
    <property type="match status" value="1"/>
</dbReference>
<dbReference type="Pfam" id="PF00135">
    <property type="entry name" value="COesterase"/>
    <property type="match status" value="1"/>
</dbReference>
<keyword evidence="3" id="KW-1185">Reference proteome</keyword>
<reference evidence="2 3" key="1">
    <citation type="submission" date="2024-11" db="EMBL/GenBank/DDBJ databases">
        <title>Adaptive evolution of stress response genes in parasites aligns with host niche diversity.</title>
        <authorList>
            <person name="Hahn C."/>
            <person name="Resl P."/>
        </authorList>
    </citation>
    <scope>NUCLEOTIDE SEQUENCE [LARGE SCALE GENOMIC DNA]</scope>
    <source>
        <strain evidence="2">EGGRZ-B1_66</strain>
        <tissue evidence="2">Body</tissue>
    </source>
</reference>
<dbReference type="InterPro" id="IPR002018">
    <property type="entry name" value="CarbesteraseB"/>
</dbReference>
<proteinExistence type="predicted"/>
<dbReference type="InterPro" id="IPR029058">
    <property type="entry name" value="AB_hydrolase_fold"/>
</dbReference>
<dbReference type="Proteomes" id="UP001626550">
    <property type="component" value="Unassembled WGS sequence"/>
</dbReference>
<evidence type="ECO:0000313" key="3">
    <source>
        <dbReference type="Proteomes" id="UP001626550"/>
    </source>
</evidence>
<evidence type="ECO:0000313" key="2">
    <source>
        <dbReference type="EMBL" id="KAL3312559.1"/>
    </source>
</evidence>
<evidence type="ECO:0000259" key="1">
    <source>
        <dbReference type="Pfam" id="PF00135"/>
    </source>
</evidence>
<accession>A0ABD2PYY7</accession>
<protein>
    <recommendedName>
        <fullName evidence="1">Carboxylesterase type B domain-containing protein</fullName>
    </recommendedName>
</protein>
<comment type="caution">
    <text evidence="2">The sequence shown here is derived from an EMBL/GenBank/DDBJ whole genome shotgun (WGS) entry which is preliminary data.</text>
</comment>
<gene>
    <name evidence="2" type="ORF">Ciccas_008846</name>
</gene>
<feature type="domain" description="Carboxylesterase type B" evidence="1">
    <location>
        <begin position="106"/>
        <end position="518"/>
    </location>
</feature>
<dbReference type="Gene3D" id="3.40.50.1820">
    <property type="entry name" value="alpha/beta hydrolase"/>
    <property type="match status" value="1"/>
</dbReference>
<organism evidence="2 3">
    <name type="scientific">Cichlidogyrus casuarinus</name>
    <dbReference type="NCBI Taxonomy" id="1844966"/>
    <lineage>
        <taxon>Eukaryota</taxon>
        <taxon>Metazoa</taxon>
        <taxon>Spiralia</taxon>
        <taxon>Lophotrochozoa</taxon>
        <taxon>Platyhelminthes</taxon>
        <taxon>Monogenea</taxon>
        <taxon>Monopisthocotylea</taxon>
        <taxon>Dactylogyridea</taxon>
        <taxon>Ancyrocephalidae</taxon>
        <taxon>Cichlidogyrus</taxon>
    </lineage>
</organism>
<dbReference type="AlphaFoldDB" id="A0ABD2PYY7"/>
<dbReference type="EMBL" id="JBJKFK010001648">
    <property type="protein sequence ID" value="KAL3312559.1"/>
    <property type="molecule type" value="Genomic_DNA"/>
</dbReference>
<name>A0ABD2PYY7_9PLAT</name>
<dbReference type="SUPFAM" id="SSF53474">
    <property type="entry name" value="alpha/beta-Hydrolases"/>
    <property type="match status" value="1"/>
</dbReference>
<dbReference type="InterPro" id="IPR050309">
    <property type="entry name" value="Type-B_Carboxylest/Lipase"/>
</dbReference>